<sequence>MGADPSRSNEPAELPTAISGYLVAHTARDTAAALATLAADAAVTDEGRTYRGHAEIGQWLTGAASEYTYTTELLGAQRTDAERWTVTQRLEGDFPGGLVDLRFQFALGGHGLIEQLVIEV</sequence>
<dbReference type="Gene3D" id="3.10.450.50">
    <property type="match status" value="1"/>
</dbReference>
<dbReference type="InterPro" id="IPR032710">
    <property type="entry name" value="NTF2-like_dom_sf"/>
</dbReference>
<evidence type="ECO:0000313" key="1">
    <source>
        <dbReference type="EMBL" id="NEB67402.1"/>
    </source>
</evidence>
<organism evidence="1 2">
    <name type="scientific">Streptomyces microflavus</name>
    <name type="common">Streptomyces lipmanii</name>
    <dbReference type="NCBI Taxonomy" id="1919"/>
    <lineage>
        <taxon>Bacteria</taxon>
        <taxon>Bacillati</taxon>
        <taxon>Actinomycetota</taxon>
        <taxon>Actinomycetes</taxon>
        <taxon>Kitasatosporales</taxon>
        <taxon>Streptomycetaceae</taxon>
        <taxon>Streptomyces</taxon>
    </lineage>
</organism>
<reference evidence="1 2" key="1">
    <citation type="submission" date="2020-01" db="EMBL/GenBank/DDBJ databases">
        <title>Insect and environment-associated Actinomycetes.</title>
        <authorList>
            <person name="Currrie C."/>
            <person name="Chevrette M."/>
            <person name="Carlson C."/>
            <person name="Stubbendieck R."/>
            <person name="Wendt-Pienkowski E."/>
        </authorList>
    </citation>
    <scope>NUCLEOTIDE SEQUENCE [LARGE SCALE GENOMIC DNA]</scope>
    <source>
        <strain evidence="1 2">SID14438</strain>
    </source>
</reference>
<gene>
    <name evidence="1" type="ORF">G3I39_10125</name>
</gene>
<protein>
    <submittedName>
        <fullName evidence="1">Nuclear transport factor 2 family protein</fullName>
    </submittedName>
</protein>
<dbReference type="SUPFAM" id="SSF54427">
    <property type="entry name" value="NTF2-like"/>
    <property type="match status" value="1"/>
</dbReference>
<dbReference type="RefSeq" id="WP_164356989.1">
    <property type="nucleotide sequence ID" value="NZ_JAAGME010000385.1"/>
</dbReference>
<evidence type="ECO:0000313" key="2">
    <source>
        <dbReference type="Proteomes" id="UP000471648"/>
    </source>
</evidence>
<comment type="caution">
    <text evidence="1">The sequence shown here is derived from an EMBL/GenBank/DDBJ whole genome shotgun (WGS) entry which is preliminary data.</text>
</comment>
<dbReference type="AlphaFoldDB" id="A0A6N9V7G6"/>
<proteinExistence type="predicted"/>
<name>A0A6N9V7G6_STRMI</name>
<dbReference type="Proteomes" id="UP000471648">
    <property type="component" value="Unassembled WGS sequence"/>
</dbReference>
<dbReference type="EMBL" id="JAAGME010000385">
    <property type="protein sequence ID" value="NEB67402.1"/>
    <property type="molecule type" value="Genomic_DNA"/>
</dbReference>
<accession>A0A6N9V7G6</accession>